<organism evidence="8 9">
    <name type="scientific">Trichoderma gamsii</name>
    <dbReference type="NCBI Taxonomy" id="398673"/>
    <lineage>
        <taxon>Eukaryota</taxon>
        <taxon>Fungi</taxon>
        <taxon>Dikarya</taxon>
        <taxon>Ascomycota</taxon>
        <taxon>Pezizomycotina</taxon>
        <taxon>Sordariomycetes</taxon>
        <taxon>Hypocreomycetidae</taxon>
        <taxon>Hypocreales</taxon>
        <taxon>Hypocreaceae</taxon>
        <taxon>Trichoderma</taxon>
    </lineage>
</organism>
<feature type="domain" description="Prolyl 4-hydroxylase alpha subunit" evidence="7">
    <location>
        <begin position="75"/>
        <end position="281"/>
    </location>
</feature>
<dbReference type="GO" id="GO:0004656">
    <property type="term" value="F:procollagen-proline 4-dioxygenase activity"/>
    <property type="evidence" value="ECO:0007669"/>
    <property type="project" value="TreeGrafter"/>
</dbReference>
<comment type="caution">
    <text evidence="8">The sequence shown here is derived from an EMBL/GenBank/DDBJ whole genome shotgun (WGS) entry which is preliminary data.</text>
</comment>
<evidence type="ECO:0000256" key="1">
    <source>
        <dbReference type="ARBA" id="ARBA00001961"/>
    </source>
</evidence>
<keyword evidence="3" id="KW-0223">Dioxygenase</keyword>
<keyword evidence="9" id="KW-1185">Reference proteome</keyword>
<evidence type="ECO:0000313" key="8">
    <source>
        <dbReference type="EMBL" id="PON24265.1"/>
    </source>
</evidence>
<keyword evidence="2" id="KW-0479">Metal-binding</keyword>
<accession>A0A2P4ZJ26</accession>
<dbReference type="STRING" id="398673.A0A2P4ZJ26"/>
<keyword evidence="5" id="KW-0408">Iron</keyword>
<sequence length="294" mass="32821">MFSRLFKSTSSSASSSSTKPANMYSSMSSSGFLRVDYKSNHVDIPDTFLTGPAPEPVTITPVPFKESGLPEYTKCKAWTLDNVLSREECRELIAYAEASAVLEKPGDSPWKPALVSVAPGLEAAAPGYRNSDRIVWDTQLLVDRLWDRCAQAEGLQELVATAPCPRPSRTSQGTWKFAALNERMRFLKYGPGMFFRRHCDAAYRSEKDSDTIMETYYTLHLYLSDEGLVGGATAFSSPNGKRRMDVNPKAGSVLIFQHPMLFHEGADVIEGLKYTMRTEIMYRWEDAPKAEAQN</sequence>
<evidence type="ECO:0000256" key="3">
    <source>
        <dbReference type="ARBA" id="ARBA00022964"/>
    </source>
</evidence>
<dbReference type="EMBL" id="JPDN02000024">
    <property type="protein sequence ID" value="PON24265.1"/>
    <property type="molecule type" value="Genomic_DNA"/>
</dbReference>
<dbReference type="RefSeq" id="XP_018662405.2">
    <property type="nucleotide sequence ID" value="XM_018804290.2"/>
</dbReference>
<evidence type="ECO:0000256" key="6">
    <source>
        <dbReference type="SAM" id="MobiDB-lite"/>
    </source>
</evidence>
<dbReference type="PANTHER" id="PTHR10869">
    <property type="entry name" value="PROLYL 4-HYDROXYLASE ALPHA SUBUNIT"/>
    <property type="match status" value="1"/>
</dbReference>
<dbReference type="GO" id="GO:0031418">
    <property type="term" value="F:L-ascorbic acid binding"/>
    <property type="evidence" value="ECO:0007669"/>
    <property type="project" value="InterPro"/>
</dbReference>
<comment type="cofactor">
    <cofactor evidence="1">
        <name>L-ascorbate</name>
        <dbReference type="ChEBI" id="CHEBI:38290"/>
    </cofactor>
</comment>
<keyword evidence="4" id="KW-0560">Oxidoreductase</keyword>
<dbReference type="GO" id="GO:0005783">
    <property type="term" value="C:endoplasmic reticulum"/>
    <property type="evidence" value="ECO:0007669"/>
    <property type="project" value="TreeGrafter"/>
</dbReference>
<dbReference type="GeneID" id="29984373"/>
<name>A0A2P4ZJ26_9HYPO</name>
<gene>
    <name evidence="8" type="ORF">TGAM01_v206953</name>
</gene>
<reference evidence="8 9" key="1">
    <citation type="journal article" date="2016" name="Genome Announc.">
        <title>Draft Whole-Genome Sequence of Trichoderma gamsii T6085, a Promising Biocontrol Agent of Fusarium Head Blight on Wheat.</title>
        <authorList>
            <person name="Baroncelli R."/>
            <person name="Zapparata A."/>
            <person name="Piaggeschi G."/>
            <person name="Sarrocco S."/>
            <person name="Vannacci G."/>
        </authorList>
    </citation>
    <scope>NUCLEOTIDE SEQUENCE [LARGE SCALE GENOMIC DNA]</scope>
    <source>
        <strain evidence="8 9">T6085</strain>
    </source>
</reference>
<dbReference type="Proteomes" id="UP000054821">
    <property type="component" value="Unassembled WGS sequence"/>
</dbReference>
<dbReference type="InterPro" id="IPR006620">
    <property type="entry name" value="Pro_4_hyd_alph"/>
</dbReference>
<proteinExistence type="predicted"/>
<feature type="region of interest" description="Disordered" evidence="6">
    <location>
        <begin position="1"/>
        <end position="24"/>
    </location>
</feature>
<dbReference type="Pfam" id="PF13640">
    <property type="entry name" value="2OG-FeII_Oxy_3"/>
    <property type="match status" value="1"/>
</dbReference>
<dbReference type="AlphaFoldDB" id="A0A2P4ZJ26"/>
<dbReference type="SUPFAM" id="SSF51197">
    <property type="entry name" value="Clavaminate synthase-like"/>
    <property type="match status" value="1"/>
</dbReference>
<dbReference type="InterPro" id="IPR045054">
    <property type="entry name" value="P4HA-like"/>
</dbReference>
<feature type="compositionally biased region" description="Low complexity" evidence="6">
    <location>
        <begin position="8"/>
        <end position="18"/>
    </location>
</feature>
<dbReference type="SMART" id="SM00702">
    <property type="entry name" value="P4Hc"/>
    <property type="match status" value="1"/>
</dbReference>
<protein>
    <recommendedName>
        <fullName evidence="7">Prolyl 4-hydroxylase alpha subunit domain-containing protein</fullName>
    </recommendedName>
</protein>
<dbReference type="InterPro" id="IPR044862">
    <property type="entry name" value="Pro_4_hyd_alph_FE2OG_OXY"/>
</dbReference>
<dbReference type="Gene3D" id="2.60.120.620">
    <property type="entry name" value="q2cbj1_9rhob like domain"/>
    <property type="match status" value="1"/>
</dbReference>
<dbReference type="PANTHER" id="PTHR10869:SF241">
    <property type="entry name" value="FE2OG DIOXYGENASE DOMAIN-CONTAINING PROTEIN"/>
    <property type="match status" value="1"/>
</dbReference>
<evidence type="ECO:0000313" key="9">
    <source>
        <dbReference type="Proteomes" id="UP000054821"/>
    </source>
</evidence>
<evidence type="ECO:0000259" key="7">
    <source>
        <dbReference type="SMART" id="SM00702"/>
    </source>
</evidence>
<evidence type="ECO:0000256" key="5">
    <source>
        <dbReference type="ARBA" id="ARBA00023004"/>
    </source>
</evidence>
<dbReference type="GO" id="GO:0005506">
    <property type="term" value="F:iron ion binding"/>
    <property type="evidence" value="ECO:0007669"/>
    <property type="project" value="InterPro"/>
</dbReference>
<evidence type="ECO:0000256" key="4">
    <source>
        <dbReference type="ARBA" id="ARBA00023002"/>
    </source>
</evidence>
<evidence type="ECO:0000256" key="2">
    <source>
        <dbReference type="ARBA" id="ARBA00022723"/>
    </source>
</evidence>